<evidence type="ECO:0000313" key="1">
    <source>
        <dbReference type="EMBL" id="CAJ2678932.1"/>
    </source>
</evidence>
<name>A0ACB0MFW5_TRIPR</name>
<dbReference type="Proteomes" id="UP001177021">
    <property type="component" value="Unassembled WGS sequence"/>
</dbReference>
<keyword evidence="2" id="KW-1185">Reference proteome</keyword>
<accession>A0ACB0MFW5</accession>
<protein>
    <submittedName>
        <fullName evidence="1">Uncharacterized protein</fullName>
    </submittedName>
</protein>
<gene>
    <name evidence="1" type="ORF">MILVUS5_LOCUS41135</name>
</gene>
<comment type="caution">
    <text evidence="1">The sequence shown here is derived from an EMBL/GenBank/DDBJ whole genome shotgun (WGS) entry which is preliminary data.</text>
</comment>
<reference evidence="1" key="1">
    <citation type="submission" date="2023-10" db="EMBL/GenBank/DDBJ databases">
        <authorList>
            <person name="Rodriguez Cubillos JULIANA M."/>
            <person name="De Vega J."/>
        </authorList>
    </citation>
    <scope>NUCLEOTIDE SEQUENCE</scope>
</reference>
<organism evidence="1 2">
    <name type="scientific">Trifolium pratense</name>
    <name type="common">Red clover</name>
    <dbReference type="NCBI Taxonomy" id="57577"/>
    <lineage>
        <taxon>Eukaryota</taxon>
        <taxon>Viridiplantae</taxon>
        <taxon>Streptophyta</taxon>
        <taxon>Embryophyta</taxon>
        <taxon>Tracheophyta</taxon>
        <taxon>Spermatophyta</taxon>
        <taxon>Magnoliopsida</taxon>
        <taxon>eudicotyledons</taxon>
        <taxon>Gunneridae</taxon>
        <taxon>Pentapetalae</taxon>
        <taxon>rosids</taxon>
        <taxon>fabids</taxon>
        <taxon>Fabales</taxon>
        <taxon>Fabaceae</taxon>
        <taxon>Papilionoideae</taxon>
        <taxon>50 kb inversion clade</taxon>
        <taxon>NPAAA clade</taxon>
        <taxon>Hologalegina</taxon>
        <taxon>IRL clade</taxon>
        <taxon>Trifolieae</taxon>
        <taxon>Trifolium</taxon>
    </lineage>
</organism>
<evidence type="ECO:0000313" key="2">
    <source>
        <dbReference type="Proteomes" id="UP001177021"/>
    </source>
</evidence>
<proteinExistence type="predicted"/>
<sequence>MYHKPTTKTLMENQIRHHLVLIPPPFHGHLTPMLQLASILHSKGFSITIAHTYFNSPNPSNYPNFNFLPYFDGLSNTQITSKNFIDITSTLNTKCVSPLKETLVHYIAKLANEKHEKIACIIYDGLLHFIDSVAKELKIPSIVFRTTSATNFLTYHACAQLQSKGYLPLQDSKSCDLVPELDLLRFKDLPIFNLPNPDDFLQNSAKTLSITPFGVIFNTVDSLEDSSLNQLQQLYKVNIFPIGPLHMIADDSNNSQSILRENHNCISWLNNKARKSVLYVSLGSIASWEEKELTEVACGLANSKQNFLWVIRPETVKDVSAWLQSLSEDVKVGIAERGCVVKWAPQGEVLAHEAVGGFWSHCGWNSTLESLCEGVPIICQPSFGDQRVNTRLLSHVWKVGLEWCNVILRDEIERVVRRLMVNQEGEEMRQRASELKHEIRLAVNGSSCDALDGLVKCILSVNV</sequence>
<dbReference type="EMBL" id="CASHSV030000823">
    <property type="protein sequence ID" value="CAJ2678932.1"/>
    <property type="molecule type" value="Genomic_DNA"/>
</dbReference>